<dbReference type="InterPro" id="IPR021457">
    <property type="entry name" value="DUF3108"/>
</dbReference>
<feature type="chain" id="PRO_5042603877" evidence="1">
    <location>
        <begin position="25"/>
        <end position="248"/>
    </location>
</feature>
<dbReference type="Pfam" id="PF11306">
    <property type="entry name" value="DUF3108"/>
    <property type="match status" value="1"/>
</dbReference>
<dbReference type="AlphaFoldDB" id="A0AAJ1FAR0"/>
<keyword evidence="3" id="KW-1185">Reference proteome</keyword>
<reference evidence="2 3" key="1">
    <citation type="submission" date="2022-02" db="EMBL/GenBank/DDBJ databases">
        <title>The genome sequence of Shewanella sp. 3B26.</title>
        <authorList>
            <person name="Du J."/>
        </authorList>
    </citation>
    <scope>NUCLEOTIDE SEQUENCE [LARGE SCALE GENOMIC DNA]</scope>
    <source>
        <strain evidence="2 3">3B26</strain>
    </source>
</reference>
<dbReference type="Proteomes" id="UP001297581">
    <property type="component" value="Unassembled WGS sequence"/>
</dbReference>
<sequence length="248" mass="28473">MRKFLLSLALPLLSASALSISAYAQNSLSPFEADYKVLYGDIGLGKAHFSLPAPEGNYYQYNFTSELSLLFLSDERSIKSKFRRTDHGLEPMVFIHQRTGTGSDFSEQVAFLKDKSIVRSNYKGEHVELPFENKLYDTMMVQLQFRQDLIDGKEALEYHMVKDNEIDDYSFKRMGEEVLNIDGTEYRTLRLEVIRDSKKRKTVVWMAPDLAYLPVRMTHFEKGDKQLDVQLTGYRFTDTAPAPLAANP</sequence>
<accession>A0AAJ1FAR0</accession>
<proteinExistence type="predicted"/>
<feature type="signal peptide" evidence="1">
    <location>
        <begin position="1"/>
        <end position="24"/>
    </location>
</feature>
<evidence type="ECO:0000313" key="2">
    <source>
        <dbReference type="EMBL" id="MCH4294335.1"/>
    </source>
</evidence>
<protein>
    <submittedName>
        <fullName evidence="2">DUF3108 domain-containing protein</fullName>
    </submittedName>
</protein>
<gene>
    <name evidence="2" type="ORF">MJ923_08445</name>
</gene>
<name>A0AAJ1FAR0_9GAMM</name>
<comment type="caution">
    <text evidence="2">The sequence shown here is derived from an EMBL/GenBank/DDBJ whole genome shotgun (WGS) entry which is preliminary data.</text>
</comment>
<dbReference type="EMBL" id="JAKUDL010000002">
    <property type="protein sequence ID" value="MCH4294335.1"/>
    <property type="molecule type" value="Genomic_DNA"/>
</dbReference>
<evidence type="ECO:0000256" key="1">
    <source>
        <dbReference type="SAM" id="SignalP"/>
    </source>
</evidence>
<organism evidence="2 3">
    <name type="scientific">Shewanella zhuhaiensis</name>
    <dbReference type="NCBI Taxonomy" id="2919576"/>
    <lineage>
        <taxon>Bacteria</taxon>
        <taxon>Pseudomonadati</taxon>
        <taxon>Pseudomonadota</taxon>
        <taxon>Gammaproteobacteria</taxon>
        <taxon>Alteromonadales</taxon>
        <taxon>Shewanellaceae</taxon>
        <taxon>Shewanella</taxon>
    </lineage>
</organism>
<evidence type="ECO:0000313" key="3">
    <source>
        <dbReference type="Proteomes" id="UP001297581"/>
    </source>
</evidence>
<dbReference type="RefSeq" id="WP_240590706.1">
    <property type="nucleotide sequence ID" value="NZ_JAKUDL010000002.1"/>
</dbReference>
<keyword evidence="1" id="KW-0732">Signal</keyword>